<name>A0A3N0V5R2_9PROT</name>
<evidence type="ECO:0000256" key="2">
    <source>
        <dbReference type="ARBA" id="ARBA00023186"/>
    </source>
</evidence>
<dbReference type="Proteomes" id="UP000275137">
    <property type="component" value="Unassembled WGS sequence"/>
</dbReference>
<dbReference type="HAMAP" id="MF_00682">
    <property type="entry name" value="HscB"/>
    <property type="match status" value="1"/>
</dbReference>
<evidence type="ECO:0000256" key="3">
    <source>
        <dbReference type="ARBA" id="ARBA00025596"/>
    </source>
</evidence>
<dbReference type="SUPFAM" id="SSF47144">
    <property type="entry name" value="HSC20 (HSCB), C-terminal oligomerisation domain"/>
    <property type="match status" value="1"/>
</dbReference>
<dbReference type="InterPro" id="IPR001623">
    <property type="entry name" value="DnaJ_domain"/>
</dbReference>
<dbReference type="PANTHER" id="PTHR14021:SF15">
    <property type="entry name" value="IRON-SULFUR CLUSTER CO-CHAPERONE PROTEIN HSCB"/>
    <property type="match status" value="1"/>
</dbReference>
<comment type="caution">
    <text evidence="6">The sequence shown here is derived from an EMBL/GenBank/DDBJ whole genome shotgun (WGS) entry which is preliminary data.</text>
</comment>
<dbReference type="Gene3D" id="1.20.1280.20">
    <property type="entry name" value="HscB, C-terminal domain"/>
    <property type="match status" value="1"/>
</dbReference>
<dbReference type="SMART" id="SM00271">
    <property type="entry name" value="DnaJ"/>
    <property type="match status" value="1"/>
</dbReference>
<keyword evidence="2 4" id="KW-0143">Chaperone</keyword>
<dbReference type="NCBIfam" id="TIGR00714">
    <property type="entry name" value="hscB"/>
    <property type="match status" value="1"/>
</dbReference>
<dbReference type="PROSITE" id="PS50076">
    <property type="entry name" value="DNAJ_2"/>
    <property type="match status" value="1"/>
</dbReference>
<reference evidence="6 7" key="1">
    <citation type="submission" date="2018-10" db="EMBL/GenBank/DDBJ databases">
        <authorList>
            <person name="Chen W.-M."/>
        </authorList>
    </citation>
    <scope>NUCLEOTIDE SEQUENCE [LARGE SCALE GENOMIC DNA]</scope>
    <source>
        <strain evidence="6 7">H-5</strain>
    </source>
</reference>
<dbReference type="GO" id="GO:0051259">
    <property type="term" value="P:protein complex oligomerization"/>
    <property type="evidence" value="ECO:0007669"/>
    <property type="project" value="InterPro"/>
</dbReference>
<dbReference type="EMBL" id="RJVP01000001">
    <property type="protein sequence ID" value="ROH88147.1"/>
    <property type="molecule type" value="Genomic_DNA"/>
</dbReference>
<dbReference type="RefSeq" id="WP_123236141.1">
    <property type="nucleotide sequence ID" value="NZ_RJVP01000001.1"/>
</dbReference>
<evidence type="ECO:0000313" key="7">
    <source>
        <dbReference type="Proteomes" id="UP000275137"/>
    </source>
</evidence>
<gene>
    <name evidence="4 6" type="primary">hscB</name>
    <name evidence="6" type="ORF">ED236_01340</name>
</gene>
<comment type="similarity">
    <text evidence="1 4">Belongs to the HscB family.</text>
</comment>
<evidence type="ECO:0000313" key="6">
    <source>
        <dbReference type="EMBL" id="ROH88147.1"/>
    </source>
</evidence>
<dbReference type="GO" id="GO:0044571">
    <property type="term" value="P:[2Fe-2S] cluster assembly"/>
    <property type="evidence" value="ECO:0007669"/>
    <property type="project" value="InterPro"/>
</dbReference>
<evidence type="ECO:0000256" key="4">
    <source>
        <dbReference type="HAMAP-Rule" id="MF_00682"/>
    </source>
</evidence>
<dbReference type="PANTHER" id="PTHR14021">
    <property type="entry name" value="IRON-SULFUR CLUSTER CO-CHAPERONE PROTEIN HSCB"/>
    <property type="match status" value="1"/>
</dbReference>
<evidence type="ECO:0000259" key="5">
    <source>
        <dbReference type="PROSITE" id="PS50076"/>
    </source>
</evidence>
<dbReference type="InterPro" id="IPR004640">
    <property type="entry name" value="HscB"/>
</dbReference>
<dbReference type="GO" id="GO:0051087">
    <property type="term" value="F:protein-folding chaperone binding"/>
    <property type="evidence" value="ECO:0007669"/>
    <property type="project" value="InterPro"/>
</dbReference>
<sequence length="177" mass="20206">MSPRPAQNHFALFDLPARFAIDLDALNQRYRLIQAEVHPDRHASSPPAERLRSMQLATQANTAYQTLKQPTARARYLLQLHDIDTEEERNTAMPADFLMQQMEWREAIEEADADADIAALDSLLNEIKATGKQWQQDLQHALDVAQDWPAAAAIVRKLSFTDKLQDEILHAISRHED</sequence>
<keyword evidence="7" id="KW-1185">Reference proteome</keyword>
<dbReference type="AlphaFoldDB" id="A0A3N0V5R2"/>
<feature type="domain" description="J" evidence="5">
    <location>
        <begin position="8"/>
        <end position="80"/>
    </location>
</feature>
<comment type="subunit">
    <text evidence="4">Interacts with HscA and stimulates its ATPase activity.</text>
</comment>
<accession>A0A3N0V5R2</accession>
<dbReference type="Pfam" id="PF07743">
    <property type="entry name" value="HSCB_C"/>
    <property type="match status" value="1"/>
</dbReference>
<dbReference type="InterPro" id="IPR036386">
    <property type="entry name" value="HscB_C_sf"/>
</dbReference>
<dbReference type="Gene3D" id="1.10.287.110">
    <property type="entry name" value="DnaJ domain"/>
    <property type="match status" value="1"/>
</dbReference>
<protein>
    <recommendedName>
        <fullName evidence="4">Co-chaperone protein HscB homolog</fullName>
    </recommendedName>
</protein>
<dbReference type="GO" id="GO:0001671">
    <property type="term" value="F:ATPase activator activity"/>
    <property type="evidence" value="ECO:0007669"/>
    <property type="project" value="InterPro"/>
</dbReference>
<organism evidence="6 7">
    <name type="scientific">Pseudomethylobacillus aquaticus</name>
    <dbReference type="NCBI Taxonomy" id="2676064"/>
    <lineage>
        <taxon>Bacteria</taxon>
        <taxon>Pseudomonadati</taxon>
        <taxon>Pseudomonadota</taxon>
        <taxon>Betaproteobacteria</taxon>
        <taxon>Nitrosomonadales</taxon>
        <taxon>Methylophilaceae</taxon>
        <taxon>Pseudomethylobacillus</taxon>
    </lineage>
</organism>
<dbReference type="CDD" id="cd06257">
    <property type="entry name" value="DnaJ"/>
    <property type="match status" value="1"/>
</dbReference>
<proteinExistence type="inferred from homology"/>
<evidence type="ECO:0000256" key="1">
    <source>
        <dbReference type="ARBA" id="ARBA00010476"/>
    </source>
</evidence>
<dbReference type="GO" id="GO:0006457">
    <property type="term" value="P:protein folding"/>
    <property type="evidence" value="ECO:0007669"/>
    <property type="project" value="UniProtKB-UniRule"/>
</dbReference>
<dbReference type="InterPro" id="IPR009073">
    <property type="entry name" value="HscB_oligo_C"/>
</dbReference>
<dbReference type="SUPFAM" id="SSF46565">
    <property type="entry name" value="Chaperone J-domain"/>
    <property type="match status" value="1"/>
</dbReference>
<comment type="function">
    <text evidence="3 4">Co-chaperone involved in the maturation of iron-sulfur cluster-containing proteins. Seems to help targeting proteins to be folded toward HscA.</text>
</comment>
<dbReference type="NCBIfam" id="NF002935">
    <property type="entry name" value="PRK03578.1"/>
    <property type="match status" value="1"/>
</dbReference>
<dbReference type="InterPro" id="IPR036869">
    <property type="entry name" value="J_dom_sf"/>
</dbReference>
<dbReference type="GO" id="GO:1990230">
    <property type="term" value="C:iron-sulfur cluster transfer complex"/>
    <property type="evidence" value="ECO:0007669"/>
    <property type="project" value="TreeGrafter"/>
</dbReference>